<dbReference type="EMBL" id="EQ973946">
    <property type="protein sequence ID" value="EEF37566.1"/>
    <property type="molecule type" value="Genomic_DNA"/>
</dbReference>
<dbReference type="Proteomes" id="UP000008311">
    <property type="component" value="Unassembled WGS sequence"/>
</dbReference>
<proteinExistence type="predicted"/>
<evidence type="ECO:0000313" key="1">
    <source>
        <dbReference type="EMBL" id="EEF37566.1"/>
    </source>
</evidence>
<reference evidence="2" key="1">
    <citation type="journal article" date="2010" name="Nat. Biotechnol.">
        <title>Draft genome sequence of the oilseed species Ricinus communis.</title>
        <authorList>
            <person name="Chan A.P."/>
            <person name="Crabtree J."/>
            <person name="Zhao Q."/>
            <person name="Lorenzi H."/>
            <person name="Orvis J."/>
            <person name="Puiu D."/>
            <person name="Melake-Berhan A."/>
            <person name="Jones K.M."/>
            <person name="Redman J."/>
            <person name="Chen G."/>
            <person name="Cahoon E.B."/>
            <person name="Gedil M."/>
            <person name="Stanke M."/>
            <person name="Haas B.J."/>
            <person name="Wortman J.R."/>
            <person name="Fraser-Liggett C.M."/>
            <person name="Ravel J."/>
            <person name="Rabinowicz P.D."/>
        </authorList>
    </citation>
    <scope>NUCLEOTIDE SEQUENCE [LARGE SCALE GENOMIC DNA]</scope>
    <source>
        <strain evidence="2">cv. Hale</strain>
    </source>
</reference>
<keyword evidence="2" id="KW-1185">Reference proteome</keyword>
<accession>B9SFS7</accession>
<name>B9SFS7_RICCO</name>
<dbReference type="InParanoid" id="B9SFS7"/>
<evidence type="ECO:0000313" key="2">
    <source>
        <dbReference type="Proteomes" id="UP000008311"/>
    </source>
</evidence>
<protein>
    <submittedName>
        <fullName evidence="1">Uncharacterized protein</fullName>
    </submittedName>
</protein>
<gene>
    <name evidence="1" type="ORF">RCOM_1226750</name>
</gene>
<sequence length="96" mass="10206">MKRGRICCRAMVAVGLGGIGNESLMCRAGVGMRGVISYVWDYAKGVTCCRGLLLGSGELFWGAGGQQEPIREGPGFVFPFSKQDALLGLTFSVELT</sequence>
<organism evidence="1 2">
    <name type="scientific">Ricinus communis</name>
    <name type="common">Castor bean</name>
    <dbReference type="NCBI Taxonomy" id="3988"/>
    <lineage>
        <taxon>Eukaryota</taxon>
        <taxon>Viridiplantae</taxon>
        <taxon>Streptophyta</taxon>
        <taxon>Embryophyta</taxon>
        <taxon>Tracheophyta</taxon>
        <taxon>Spermatophyta</taxon>
        <taxon>Magnoliopsida</taxon>
        <taxon>eudicotyledons</taxon>
        <taxon>Gunneridae</taxon>
        <taxon>Pentapetalae</taxon>
        <taxon>rosids</taxon>
        <taxon>fabids</taxon>
        <taxon>Malpighiales</taxon>
        <taxon>Euphorbiaceae</taxon>
        <taxon>Acalyphoideae</taxon>
        <taxon>Acalypheae</taxon>
        <taxon>Ricinus</taxon>
    </lineage>
</organism>
<dbReference type="AlphaFoldDB" id="B9SFS7"/>